<comment type="similarity">
    <text evidence="2 10">Belongs to the MscL family.</text>
</comment>
<keyword evidence="10" id="KW-0997">Cell inner membrane</keyword>
<dbReference type="PANTHER" id="PTHR30266:SF2">
    <property type="entry name" value="LARGE-CONDUCTANCE MECHANOSENSITIVE CHANNEL"/>
    <property type="match status" value="1"/>
</dbReference>
<dbReference type="Gene3D" id="1.10.1200.120">
    <property type="entry name" value="Large-conductance mechanosensitive channel, MscL, domain 1"/>
    <property type="match status" value="1"/>
</dbReference>
<evidence type="ECO:0000256" key="3">
    <source>
        <dbReference type="ARBA" id="ARBA00022448"/>
    </source>
</evidence>
<evidence type="ECO:0000256" key="9">
    <source>
        <dbReference type="ARBA" id="ARBA00023303"/>
    </source>
</evidence>
<keyword evidence="8 10" id="KW-0472">Membrane</keyword>
<dbReference type="Proteomes" id="UP000199423">
    <property type="component" value="Unassembled WGS sequence"/>
</dbReference>
<feature type="transmembrane region" description="Helical" evidence="10">
    <location>
        <begin position="69"/>
        <end position="93"/>
    </location>
</feature>
<reference evidence="12" key="1">
    <citation type="submission" date="2016-10" db="EMBL/GenBank/DDBJ databases">
        <authorList>
            <person name="Varghese N."/>
            <person name="Submissions S."/>
        </authorList>
    </citation>
    <scope>NUCLEOTIDE SEQUENCE [LARGE SCALE GENOMIC DNA]</scope>
    <source>
        <strain evidence="12">DSM 1565</strain>
    </source>
</reference>
<keyword evidence="12" id="KW-1185">Reference proteome</keyword>
<evidence type="ECO:0000256" key="6">
    <source>
        <dbReference type="ARBA" id="ARBA00022989"/>
    </source>
</evidence>
<keyword evidence="3 10" id="KW-0813">Transport</keyword>
<dbReference type="GO" id="GO:0008381">
    <property type="term" value="F:mechanosensitive monoatomic ion channel activity"/>
    <property type="evidence" value="ECO:0007669"/>
    <property type="project" value="UniProtKB-UniRule"/>
</dbReference>
<dbReference type="NCBIfam" id="NF001843">
    <property type="entry name" value="PRK00567.1-4"/>
    <property type="match status" value="1"/>
</dbReference>
<proteinExistence type="inferred from homology"/>
<dbReference type="NCBIfam" id="TIGR00220">
    <property type="entry name" value="mscL"/>
    <property type="match status" value="1"/>
</dbReference>
<feature type="transmembrane region" description="Helical" evidence="10">
    <location>
        <begin position="44"/>
        <end position="63"/>
    </location>
</feature>
<dbReference type="PANTHER" id="PTHR30266">
    <property type="entry name" value="MECHANOSENSITIVE CHANNEL MSCL"/>
    <property type="match status" value="1"/>
</dbReference>
<sequence length="129" mass="13978">MGVVNEFKEFAMRGNVIDLAVGVIIGAAFAPIVSTLVDNIIMPPIGYLMAGIDFSNLAIAIPTPTEPVLIKYGIFLNALVKFLITAFAIFLLIKLINMIQKPKPAAPPGPTPTEIYLKEIRDLLEKRAA</sequence>
<comment type="subcellular location">
    <subcellularLocation>
        <location evidence="10">Cell inner membrane</location>
        <topology evidence="10">Multi-pass membrane protein</topology>
    </subcellularLocation>
    <subcellularLocation>
        <location evidence="1">Cell membrane</location>
        <topology evidence="1">Multi-pass membrane protein</topology>
    </subcellularLocation>
</comment>
<evidence type="ECO:0000256" key="10">
    <source>
        <dbReference type="HAMAP-Rule" id="MF_00115"/>
    </source>
</evidence>
<dbReference type="InterPro" id="IPR036019">
    <property type="entry name" value="MscL_channel"/>
</dbReference>
<dbReference type="EMBL" id="FPCH01000001">
    <property type="protein sequence ID" value="SFV27115.1"/>
    <property type="molecule type" value="Genomic_DNA"/>
</dbReference>
<dbReference type="AlphaFoldDB" id="A0A1I7MXN1"/>
<protein>
    <recommendedName>
        <fullName evidence="10">Large-conductance mechanosensitive channel</fullName>
    </recommendedName>
</protein>
<dbReference type="GO" id="GO:0005886">
    <property type="term" value="C:plasma membrane"/>
    <property type="evidence" value="ECO:0007669"/>
    <property type="project" value="UniProtKB-SubCell"/>
</dbReference>
<name>A0A1I7MXN1_9HYPH</name>
<organism evidence="11 12">
    <name type="scientific">Hyphomicrobium facile</name>
    <dbReference type="NCBI Taxonomy" id="51670"/>
    <lineage>
        <taxon>Bacteria</taxon>
        <taxon>Pseudomonadati</taxon>
        <taxon>Pseudomonadota</taxon>
        <taxon>Alphaproteobacteria</taxon>
        <taxon>Hyphomicrobiales</taxon>
        <taxon>Hyphomicrobiaceae</taxon>
        <taxon>Hyphomicrobium</taxon>
    </lineage>
</organism>
<evidence type="ECO:0000313" key="11">
    <source>
        <dbReference type="EMBL" id="SFV27115.1"/>
    </source>
</evidence>
<evidence type="ECO:0000256" key="5">
    <source>
        <dbReference type="ARBA" id="ARBA00022692"/>
    </source>
</evidence>
<dbReference type="PROSITE" id="PS01327">
    <property type="entry name" value="MSCL"/>
    <property type="match status" value="1"/>
</dbReference>
<dbReference type="InterPro" id="IPR001185">
    <property type="entry name" value="MS_channel"/>
</dbReference>
<dbReference type="SUPFAM" id="SSF81330">
    <property type="entry name" value="Gated mechanosensitive channel"/>
    <property type="match status" value="1"/>
</dbReference>
<evidence type="ECO:0000256" key="4">
    <source>
        <dbReference type="ARBA" id="ARBA00022475"/>
    </source>
</evidence>
<evidence type="ECO:0000313" key="12">
    <source>
        <dbReference type="Proteomes" id="UP000199423"/>
    </source>
</evidence>
<evidence type="ECO:0000256" key="1">
    <source>
        <dbReference type="ARBA" id="ARBA00004651"/>
    </source>
</evidence>
<dbReference type="STRING" id="51670.SAMN04488557_0682"/>
<feature type="transmembrane region" description="Helical" evidence="10">
    <location>
        <begin position="16"/>
        <end position="37"/>
    </location>
</feature>
<keyword evidence="5 10" id="KW-0812">Transmembrane</keyword>
<keyword evidence="4 10" id="KW-1003">Cell membrane</keyword>
<evidence type="ECO:0000256" key="8">
    <source>
        <dbReference type="ARBA" id="ARBA00023136"/>
    </source>
</evidence>
<dbReference type="PRINTS" id="PR01264">
    <property type="entry name" value="MECHCHANNEL"/>
</dbReference>
<dbReference type="Pfam" id="PF01741">
    <property type="entry name" value="MscL"/>
    <property type="match status" value="1"/>
</dbReference>
<evidence type="ECO:0000256" key="7">
    <source>
        <dbReference type="ARBA" id="ARBA00023065"/>
    </source>
</evidence>
<evidence type="ECO:0000256" key="2">
    <source>
        <dbReference type="ARBA" id="ARBA00007254"/>
    </source>
</evidence>
<dbReference type="OrthoDB" id="9810350at2"/>
<dbReference type="HAMAP" id="MF_00115">
    <property type="entry name" value="MscL"/>
    <property type="match status" value="1"/>
</dbReference>
<keyword evidence="6 10" id="KW-1133">Transmembrane helix</keyword>
<comment type="function">
    <text evidence="10">Channel that opens in response to stretch forces in the membrane lipid bilayer. May participate in the regulation of osmotic pressure changes within the cell.</text>
</comment>
<keyword evidence="9 10" id="KW-0407">Ion channel</keyword>
<keyword evidence="7 10" id="KW-0406">Ion transport</keyword>
<dbReference type="InterPro" id="IPR037673">
    <property type="entry name" value="MSC/AndL"/>
</dbReference>
<accession>A0A1I7MXN1</accession>
<gene>
    <name evidence="10" type="primary">mscL</name>
    <name evidence="11" type="ORF">SAMN04488557_0682</name>
</gene>
<comment type="subunit">
    <text evidence="10">Homopentamer.</text>
</comment>
<dbReference type="RefSeq" id="WP_092864196.1">
    <property type="nucleotide sequence ID" value="NZ_FPCH01000001.1"/>
</dbReference>
<dbReference type="InterPro" id="IPR019823">
    <property type="entry name" value="Mechanosensitive_channel_CS"/>
</dbReference>